<proteinExistence type="predicted"/>
<evidence type="ECO:0000313" key="2">
    <source>
        <dbReference type="EMBL" id="KAJ7009622.1"/>
    </source>
</evidence>
<organism evidence="2 3">
    <name type="scientific">Populus alba x Populus x berolinensis</name>
    <dbReference type="NCBI Taxonomy" id="444605"/>
    <lineage>
        <taxon>Eukaryota</taxon>
        <taxon>Viridiplantae</taxon>
        <taxon>Streptophyta</taxon>
        <taxon>Embryophyta</taxon>
        <taxon>Tracheophyta</taxon>
        <taxon>Spermatophyta</taxon>
        <taxon>Magnoliopsida</taxon>
        <taxon>eudicotyledons</taxon>
        <taxon>Gunneridae</taxon>
        <taxon>Pentapetalae</taxon>
        <taxon>rosids</taxon>
        <taxon>fabids</taxon>
        <taxon>Malpighiales</taxon>
        <taxon>Salicaceae</taxon>
        <taxon>Saliceae</taxon>
        <taxon>Populus</taxon>
    </lineage>
</organism>
<dbReference type="EMBL" id="JAQIZT010000001">
    <property type="protein sequence ID" value="KAJ7009622.1"/>
    <property type="molecule type" value="Genomic_DNA"/>
</dbReference>
<evidence type="ECO:0000313" key="3">
    <source>
        <dbReference type="Proteomes" id="UP001164929"/>
    </source>
</evidence>
<feature type="region of interest" description="Disordered" evidence="1">
    <location>
        <begin position="1"/>
        <end position="33"/>
    </location>
</feature>
<dbReference type="Proteomes" id="UP001164929">
    <property type="component" value="Chromosome 1"/>
</dbReference>
<sequence>MIKTSGQSPSNNKSHLLLSHKTISPTKTTKLPT</sequence>
<name>A0AAD6WER1_9ROSI</name>
<dbReference type="AlphaFoldDB" id="A0AAD6WER1"/>
<accession>A0AAD6WER1</accession>
<feature type="compositionally biased region" description="Polar residues" evidence="1">
    <location>
        <begin position="1"/>
        <end position="14"/>
    </location>
</feature>
<evidence type="ECO:0000256" key="1">
    <source>
        <dbReference type="SAM" id="MobiDB-lite"/>
    </source>
</evidence>
<reference evidence="2 3" key="1">
    <citation type="journal article" date="2023" name="Mol. Ecol. Resour.">
        <title>Chromosome-level genome assembly of a triploid poplar Populus alba 'Berolinensis'.</title>
        <authorList>
            <person name="Chen S."/>
            <person name="Yu Y."/>
            <person name="Wang X."/>
            <person name="Wang S."/>
            <person name="Zhang T."/>
            <person name="Zhou Y."/>
            <person name="He R."/>
            <person name="Meng N."/>
            <person name="Wang Y."/>
            <person name="Liu W."/>
            <person name="Liu Z."/>
            <person name="Liu J."/>
            <person name="Guo Q."/>
            <person name="Huang H."/>
            <person name="Sederoff R.R."/>
            <person name="Wang G."/>
            <person name="Qu G."/>
            <person name="Chen S."/>
        </authorList>
    </citation>
    <scope>NUCLEOTIDE SEQUENCE [LARGE SCALE GENOMIC DNA]</scope>
    <source>
        <strain evidence="2">SC-2020</strain>
    </source>
</reference>
<protein>
    <submittedName>
        <fullName evidence="2">Uncharacterized protein</fullName>
    </submittedName>
</protein>
<feature type="compositionally biased region" description="Polar residues" evidence="1">
    <location>
        <begin position="21"/>
        <end position="33"/>
    </location>
</feature>
<comment type="caution">
    <text evidence="2">The sequence shown here is derived from an EMBL/GenBank/DDBJ whole genome shotgun (WGS) entry which is preliminary data.</text>
</comment>
<keyword evidence="3" id="KW-1185">Reference proteome</keyword>
<gene>
    <name evidence="2" type="ORF">NC653_000347</name>
</gene>